<reference evidence="4" key="1">
    <citation type="submission" date="2018-12" db="EMBL/GenBank/DDBJ databases">
        <title>Genome sequence of Peanibacillus sp.</title>
        <authorList>
            <person name="Subramani G."/>
            <person name="Srinivasan S."/>
            <person name="Kim M.K."/>
        </authorList>
    </citation>
    <scope>NUCLEOTIDE SEQUENCE [LARGE SCALE GENOMIC DNA]</scope>
    <source>
        <strain evidence="4">18JY67-1</strain>
    </source>
</reference>
<name>A0A3Q8X986_9BACL</name>
<dbReference type="KEGG" id="palb:EJC50_29520"/>
<dbReference type="Proteomes" id="UP000272528">
    <property type="component" value="Chromosome"/>
</dbReference>
<evidence type="ECO:0000256" key="1">
    <source>
        <dbReference type="SAM" id="Coils"/>
    </source>
</evidence>
<accession>A0A3Q8X986</accession>
<dbReference type="EMBL" id="CP034437">
    <property type="protein sequence ID" value="AZN43371.1"/>
    <property type="molecule type" value="Genomic_DNA"/>
</dbReference>
<proteinExistence type="predicted"/>
<keyword evidence="1" id="KW-0175">Coiled coil</keyword>
<evidence type="ECO:0000313" key="3">
    <source>
        <dbReference type="EMBL" id="AZN43371.1"/>
    </source>
</evidence>
<keyword evidence="4" id="KW-1185">Reference proteome</keyword>
<sequence length="319" mass="35812">MDQVLQERYDALENEKASLKPDNPDDRFRRTVIENEQQQIQDQAAEADRLLRQAEEVADIQLPEDYDARWGVVGANDEIKNLISQVKAYTFSVHNDELAEQSDQYRAKLQALEEHLADNVAKANQLEGDNEVLTNRAVTAEATVLRVQNELKDALSKRDNAVQIKEEAEAERDRLKTQNDSLNGQVNELEGMLRTYRSRQSAGNGVGGGLILTSTLKRESDEERTDRLKREQLEALNRQLNRRGIPPVTVPPSTSSVASEQQEEAETGNEETFQANYVSFDAVSEHSVHGEVASEAGGLEIRFAALEARVEQLEQRQSA</sequence>
<feature type="coiled-coil region" evidence="1">
    <location>
        <begin position="95"/>
        <end position="199"/>
    </location>
</feature>
<evidence type="ECO:0000256" key="2">
    <source>
        <dbReference type="SAM" id="MobiDB-lite"/>
    </source>
</evidence>
<feature type="compositionally biased region" description="Low complexity" evidence="2">
    <location>
        <begin position="251"/>
        <end position="260"/>
    </location>
</feature>
<dbReference type="OrthoDB" id="2616778at2"/>
<dbReference type="AlphaFoldDB" id="A0A3Q8X986"/>
<protein>
    <submittedName>
        <fullName evidence="3">Uncharacterized protein</fullName>
    </submittedName>
</protein>
<dbReference type="RefSeq" id="WP_126019844.1">
    <property type="nucleotide sequence ID" value="NZ_CP034437.1"/>
</dbReference>
<organism evidence="3 4">
    <name type="scientific">Paenibacillus albus</name>
    <dbReference type="NCBI Taxonomy" id="2495582"/>
    <lineage>
        <taxon>Bacteria</taxon>
        <taxon>Bacillati</taxon>
        <taxon>Bacillota</taxon>
        <taxon>Bacilli</taxon>
        <taxon>Bacillales</taxon>
        <taxon>Paenibacillaceae</taxon>
        <taxon>Paenibacillus</taxon>
    </lineage>
</organism>
<feature type="region of interest" description="Disordered" evidence="2">
    <location>
        <begin position="242"/>
        <end position="271"/>
    </location>
</feature>
<gene>
    <name evidence="3" type="ORF">EJC50_29520</name>
</gene>
<evidence type="ECO:0000313" key="4">
    <source>
        <dbReference type="Proteomes" id="UP000272528"/>
    </source>
</evidence>